<evidence type="ECO:0000313" key="1">
    <source>
        <dbReference type="EMBL" id="KAK9004069.1"/>
    </source>
</evidence>
<sequence>MALPKAKETVSASPVVVFSKSNSELLSRPLSSTKKVMEVIFKQLWPSGPANELCQTFSLPENTLVAVTLQQPCTSKKGGRPHWLDQRLSEFQEAARVGAGILRGADGREVRVVSDVCAVQFGWDFRFSASLVSKACCSEWDFACEILRSLSRDDLLNAPAQASSFNFQAWPRYNPNVYPAILPAIVCLCCLASIILYCDGDCFLSDFMAIETKQKKRYIEKIRMKIKIENAFYVEPDGIVGGLALWWSNNVKLSILRNEEAILEKLDRVLSSLEWNFLFPKAISIIDVAIASDHSPIILLINGVGKKAKGEFKFESRWLIEERSVPKL</sequence>
<proteinExistence type="predicted"/>
<organism evidence="1 2">
    <name type="scientific">Hibiscus sabdariffa</name>
    <name type="common">roselle</name>
    <dbReference type="NCBI Taxonomy" id="183260"/>
    <lineage>
        <taxon>Eukaryota</taxon>
        <taxon>Viridiplantae</taxon>
        <taxon>Streptophyta</taxon>
        <taxon>Embryophyta</taxon>
        <taxon>Tracheophyta</taxon>
        <taxon>Spermatophyta</taxon>
        <taxon>Magnoliopsida</taxon>
        <taxon>eudicotyledons</taxon>
        <taxon>Gunneridae</taxon>
        <taxon>Pentapetalae</taxon>
        <taxon>rosids</taxon>
        <taxon>malvids</taxon>
        <taxon>Malvales</taxon>
        <taxon>Malvaceae</taxon>
        <taxon>Malvoideae</taxon>
        <taxon>Hibiscus</taxon>
    </lineage>
</organism>
<comment type="caution">
    <text evidence="1">The sequence shown here is derived from an EMBL/GenBank/DDBJ whole genome shotgun (WGS) entry which is preliminary data.</text>
</comment>
<evidence type="ECO:0000313" key="2">
    <source>
        <dbReference type="Proteomes" id="UP001396334"/>
    </source>
</evidence>
<reference evidence="1 2" key="1">
    <citation type="journal article" date="2024" name="G3 (Bethesda)">
        <title>Genome assembly of Hibiscus sabdariffa L. provides insights into metabolisms of medicinal natural products.</title>
        <authorList>
            <person name="Kim T."/>
        </authorList>
    </citation>
    <scope>NUCLEOTIDE SEQUENCE [LARGE SCALE GENOMIC DNA]</scope>
    <source>
        <strain evidence="1">TK-2024</strain>
        <tissue evidence="1">Old leaves</tissue>
    </source>
</reference>
<accession>A0ABR2QTV0</accession>
<dbReference type="Proteomes" id="UP001396334">
    <property type="component" value="Unassembled WGS sequence"/>
</dbReference>
<keyword evidence="2" id="KW-1185">Reference proteome</keyword>
<name>A0ABR2QTV0_9ROSI</name>
<gene>
    <name evidence="1" type="ORF">V6N11_001883</name>
</gene>
<evidence type="ECO:0008006" key="3">
    <source>
        <dbReference type="Google" id="ProtNLM"/>
    </source>
</evidence>
<dbReference type="EMBL" id="JBBPBN010000031">
    <property type="protein sequence ID" value="KAK9004069.1"/>
    <property type="molecule type" value="Genomic_DNA"/>
</dbReference>
<protein>
    <recommendedName>
        <fullName evidence="3">Endonuclease/exonuclease/phosphatase</fullName>
    </recommendedName>
</protein>